<protein>
    <recommendedName>
        <fullName evidence="8">Receptor-type tyrosine-protein phosphatase U-like Fn3 domain-containing protein</fullName>
    </recommendedName>
</protein>
<dbReference type="AlphaFoldDB" id="A0A7J7JII9"/>
<sequence length="202" mass="22451">MENKYQIVLQQQSQQNRNKRDFSLESDGCNSTQLFNYSVSQEKGLTCYITAEIDVETDGETTFNIGDGKTYGGYENVALAPGADYLLVVVVLVKAERAKVAPPSESVDLDTINQSKRSEYEGPDLMSKRTSSEVIDDTYSKLDDDTYSKVVDDTYSRPDGPEDTHTYDKIEISNRSKSNKPSSSNVNTASSDGLYINRLGSY</sequence>
<comment type="subcellular location">
    <subcellularLocation>
        <location evidence="1">Membrane</location>
        <topology evidence="1">Single-pass type I membrane protein</topology>
    </subcellularLocation>
</comment>
<accession>A0A7J7JII9</accession>
<keyword evidence="10" id="KW-1185">Reference proteome</keyword>
<evidence type="ECO:0000313" key="10">
    <source>
        <dbReference type="Proteomes" id="UP000593567"/>
    </source>
</evidence>
<gene>
    <name evidence="9" type="ORF">EB796_015805</name>
</gene>
<evidence type="ECO:0000259" key="8">
    <source>
        <dbReference type="Pfam" id="PF23144"/>
    </source>
</evidence>
<evidence type="ECO:0000256" key="3">
    <source>
        <dbReference type="ARBA" id="ARBA00022729"/>
    </source>
</evidence>
<evidence type="ECO:0000256" key="5">
    <source>
        <dbReference type="ARBA" id="ARBA00023136"/>
    </source>
</evidence>
<evidence type="ECO:0000256" key="7">
    <source>
        <dbReference type="SAM" id="MobiDB-lite"/>
    </source>
</evidence>
<feature type="domain" description="Receptor-type tyrosine-protein phosphatase U-like Fn3" evidence="8">
    <location>
        <begin position="4"/>
        <end position="89"/>
    </location>
</feature>
<dbReference type="Proteomes" id="UP000593567">
    <property type="component" value="Unassembled WGS sequence"/>
</dbReference>
<keyword evidence="4" id="KW-1133">Transmembrane helix</keyword>
<keyword evidence="5" id="KW-0472">Membrane</keyword>
<keyword evidence="6" id="KW-0325">Glycoprotein</keyword>
<evidence type="ECO:0000256" key="6">
    <source>
        <dbReference type="ARBA" id="ARBA00023180"/>
    </source>
</evidence>
<keyword evidence="3" id="KW-0732">Signal</keyword>
<proteinExistence type="predicted"/>
<feature type="region of interest" description="Disordered" evidence="7">
    <location>
        <begin position="102"/>
        <end position="202"/>
    </location>
</feature>
<evidence type="ECO:0000313" key="9">
    <source>
        <dbReference type="EMBL" id="KAF6025887.1"/>
    </source>
</evidence>
<name>A0A7J7JII9_BUGNE</name>
<evidence type="ECO:0000256" key="4">
    <source>
        <dbReference type="ARBA" id="ARBA00022989"/>
    </source>
</evidence>
<feature type="compositionally biased region" description="Basic and acidic residues" evidence="7">
    <location>
        <begin position="116"/>
        <end position="131"/>
    </location>
</feature>
<feature type="compositionally biased region" description="Basic and acidic residues" evidence="7">
    <location>
        <begin position="138"/>
        <end position="174"/>
    </location>
</feature>
<evidence type="ECO:0000256" key="1">
    <source>
        <dbReference type="ARBA" id="ARBA00004479"/>
    </source>
</evidence>
<reference evidence="9" key="1">
    <citation type="submission" date="2020-06" db="EMBL/GenBank/DDBJ databases">
        <title>Draft genome of Bugula neritina, a colonial animal packing powerful symbionts and potential medicines.</title>
        <authorList>
            <person name="Rayko M."/>
        </authorList>
    </citation>
    <scope>NUCLEOTIDE SEQUENCE [LARGE SCALE GENOMIC DNA]</scope>
    <source>
        <strain evidence="9">Kwan_BN1</strain>
    </source>
</reference>
<dbReference type="InterPro" id="IPR057598">
    <property type="entry name" value="Fn3_PTPRU"/>
</dbReference>
<keyword evidence="2" id="KW-0812">Transmembrane</keyword>
<dbReference type="Pfam" id="PF23144">
    <property type="entry name" value="Fn3_PTPRU"/>
    <property type="match status" value="1"/>
</dbReference>
<evidence type="ECO:0000256" key="2">
    <source>
        <dbReference type="ARBA" id="ARBA00022692"/>
    </source>
</evidence>
<dbReference type="GO" id="GO:0016020">
    <property type="term" value="C:membrane"/>
    <property type="evidence" value="ECO:0007669"/>
    <property type="project" value="UniProtKB-SubCell"/>
</dbReference>
<dbReference type="EMBL" id="VXIV02002407">
    <property type="protein sequence ID" value="KAF6025887.1"/>
    <property type="molecule type" value="Genomic_DNA"/>
</dbReference>
<feature type="compositionally biased region" description="Low complexity" evidence="7">
    <location>
        <begin position="175"/>
        <end position="187"/>
    </location>
</feature>
<comment type="caution">
    <text evidence="9">The sequence shown here is derived from an EMBL/GenBank/DDBJ whole genome shotgun (WGS) entry which is preliminary data.</text>
</comment>
<organism evidence="9 10">
    <name type="scientific">Bugula neritina</name>
    <name type="common">Brown bryozoan</name>
    <name type="synonym">Sertularia neritina</name>
    <dbReference type="NCBI Taxonomy" id="10212"/>
    <lineage>
        <taxon>Eukaryota</taxon>
        <taxon>Metazoa</taxon>
        <taxon>Spiralia</taxon>
        <taxon>Lophotrochozoa</taxon>
        <taxon>Bryozoa</taxon>
        <taxon>Gymnolaemata</taxon>
        <taxon>Cheilostomatida</taxon>
        <taxon>Flustrina</taxon>
        <taxon>Buguloidea</taxon>
        <taxon>Bugulidae</taxon>
        <taxon>Bugula</taxon>
    </lineage>
</organism>